<comment type="caution">
    <text evidence="1">The sequence shown here is derived from an EMBL/GenBank/DDBJ whole genome shotgun (WGS) entry which is preliminary data.</text>
</comment>
<gene>
    <name evidence="1" type="ORF">JOF56_010010</name>
</gene>
<name>A0ABS4TZ10_9PSEU</name>
<dbReference type="Gene3D" id="1.25.40.10">
    <property type="entry name" value="Tetratricopeptide repeat domain"/>
    <property type="match status" value="1"/>
</dbReference>
<dbReference type="RefSeq" id="WP_209646357.1">
    <property type="nucleotide sequence ID" value="NZ_JAGINW010000001.1"/>
</dbReference>
<dbReference type="Proteomes" id="UP001519332">
    <property type="component" value="Unassembled WGS sequence"/>
</dbReference>
<accession>A0ABS4TZ10</accession>
<reference evidence="1 2" key="1">
    <citation type="submission" date="2021-03" db="EMBL/GenBank/DDBJ databases">
        <title>Sequencing the genomes of 1000 actinobacteria strains.</title>
        <authorList>
            <person name="Klenk H.-P."/>
        </authorList>
    </citation>
    <scope>NUCLEOTIDE SEQUENCE [LARGE SCALE GENOMIC DNA]</scope>
    <source>
        <strain evidence="1 2">DSM 46670</strain>
    </source>
</reference>
<sequence length="698" mass="76171">MKPEVSRVAAAGRWKRLPVGRSSPLDPIAVGTPNRPVGDDMTGKISTALPLVPSDEEIMFPGRQHPAFVIAAGVRGRDADNAMWEIIRTAAPNAQRMSPVGPGFLTLDAISQVCAALLPTVRREAPELLTDERLPEGLFAIDPYRVRQIGVGHLAEAVTFAVTRRISRESHHAALVIDRIARTILEIRRRCASFADGLTLVIPGLERWDRPSLRCLYRVVLLAEPDDRLSVVATAGPASVDATEDDPLARIGPARERFFARLTATGMVRATDLPLPAEPAEPEQAPDLPDEHRELLLAMGDALVFQNYERVYYLAWHALDRAADAEERAQAHRLIGIADAQLDEFASAARELALAAGLTGDPAFKAHLHYLRGLIDTKRNYNLDGADAHYANGLAVLDADGAESVEREVERAWLHTGQALVNTLRAKAATDPTERQRLLADAFALEILAFALVRETPGAAPAYLRHNLMANLTFLLEISKRFRDAVGFWRRAFEPYLAGDSKEFRTSFDARMGVLLAKAGERDRSAAVLEEARTRCQASGDRFGEEELCLKLGFVYAAAGELERAYHAYRDGLRIAHGLREADICLEALSGMLWSLAELGATEEFDALRCAVLRALPGTTVAKRLGAITDGEALTQALATAGIARPVPSPTLRAYIPGVDLEGTPTQDFNRYLIWSEGALPAALCGHRDQPMNSRGCP</sequence>
<evidence type="ECO:0000313" key="1">
    <source>
        <dbReference type="EMBL" id="MBP2329625.1"/>
    </source>
</evidence>
<dbReference type="SUPFAM" id="SSF48452">
    <property type="entry name" value="TPR-like"/>
    <property type="match status" value="1"/>
</dbReference>
<dbReference type="InterPro" id="IPR011990">
    <property type="entry name" value="TPR-like_helical_dom_sf"/>
</dbReference>
<protein>
    <submittedName>
        <fullName evidence="1">Tetratricopeptide (TPR) repeat protein</fullName>
    </submittedName>
</protein>
<organism evidence="1 2">
    <name type="scientific">Kibdelosporangium banguiense</name>
    <dbReference type="NCBI Taxonomy" id="1365924"/>
    <lineage>
        <taxon>Bacteria</taxon>
        <taxon>Bacillati</taxon>
        <taxon>Actinomycetota</taxon>
        <taxon>Actinomycetes</taxon>
        <taxon>Pseudonocardiales</taxon>
        <taxon>Pseudonocardiaceae</taxon>
        <taxon>Kibdelosporangium</taxon>
    </lineage>
</organism>
<dbReference type="EMBL" id="JAGINW010000001">
    <property type="protein sequence ID" value="MBP2329625.1"/>
    <property type="molecule type" value="Genomic_DNA"/>
</dbReference>
<proteinExistence type="predicted"/>
<keyword evidence="2" id="KW-1185">Reference proteome</keyword>
<evidence type="ECO:0000313" key="2">
    <source>
        <dbReference type="Proteomes" id="UP001519332"/>
    </source>
</evidence>